<gene>
    <name evidence="2" type="ORF">FA15DRAFT_119519</name>
</gene>
<dbReference type="Proteomes" id="UP000307440">
    <property type="component" value="Unassembled WGS sequence"/>
</dbReference>
<proteinExistence type="predicted"/>
<feature type="compositionally biased region" description="Basic and acidic residues" evidence="1">
    <location>
        <begin position="236"/>
        <end position="249"/>
    </location>
</feature>
<evidence type="ECO:0000256" key="1">
    <source>
        <dbReference type="SAM" id="MobiDB-lite"/>
    </source>
</evidence>
<keyword evidence="3" id="KW-1185">Reference proteome</keyword>
<dbReference type="AlphaFoldDB" id="A0A5C3L579"/>
<evidence type="ECO:0000313" key="2">
    <source>
        <dbReference type="EMBL" id="TFK27900.1"/>
    </source>
</evidence>
<accession>A0A5C3L579</accession>
<reference evidence="2 3" key="1">
    <citation type="journal article" date="2019" name="Nat. Ecol. Evol.">
        <title>Megaphylogeny resolves global patterns of mushroom evolution.</title>
        <authorList>
            <person name="Varga T."/>
            <person name="Krizsan K."/>
            <person name="Foldi C."/>
            <person name="Dima B."/>
            <person name="Sanchez-Garcia M."/>
            <person name="Sanchez-Ramirez S."/>
            <person name="Szollosi G.J."/>
            <person name="Szarkandi J.G."/>
            <person name="Papp V."/>
            <person name="Albert L."/>
            <person name="Andreopoulos W."/>
            <person name="Angelini C."/>
            <person name="Antonin V."/>
            <person name="Barry K.W."/>
            <person name="Bougher N.L."/>
            <person name="Buchanan P."/>
            <person name="Buyck B."/>
            <person name="Bense V."/>
            <person name="Catcheside P."/>
            <person name="Chovatia M."/>
            <person name="Cooper J."/>
            <person name="Damon W."/>
            <person name="Desjardin D."/>
            <person name="Finy P."/>
            <person name="Geml J."/>
            <person name="Haridas S."/>
            <person name="Hughes K."/>
            <person name="Justo A."/>
            <person name="Karasinski D."/>
            <person name="Kautmanova I."/>
            <person name="Kiss B."/>
            <person name="Kocsube S."/>
            <person name="Kotiranta H."/>
            <person name="LaButti K.M."/>
            <person name="Lechner B.E."/>
            <person name="Liimatainen K."/>
            <person name="Lipzen A."/>
            <person name="Lukacs Z."/>
            <person name="Mihaltcheva S."/>
            <person name="Morgado L.N."/>
            <person name="Niskanen T."/>
            <person name="Noordeloos M.E."/>
            <person name="Ohm R.A."/>
            <person name="Ortiz-Santana B."/>
            <person name="Ovrebo C."/>
            <person name="Racz N."/>
            <person name="Riley R."/>
            <person name="Savchenko A."/>
            <person name="Shiryaev A."/>
            <person name="Soop K."/>
            <person name="Spirin V."/>
            <person name="Szebenyi C."/>
            <person name="Tomsovsky M."/>
            <person name="Tulloss R.E."/>
            <person name="Uehling J."/>
            <person name="Grigoriev I.V."/>
            <person name="Vagvolgyi C."/>
            <person name="Papp T."/>
            <person name="Martin F.M."/>
            <person name="Miettinen O."/>
            <person name="Hibbett D.S."/>
            <person name="Nagy L.G."/>
        </authorList>
    </citation>
    <scope>NUCLEOTIDE SEQUENCE [LARGE SCALE GENOMIC DNA]</scope>
    <source>
        <strain evidence="2 3">CBS 121175</strain>
    </source>
</reference>
<evidence type="ECO:0000313" key="3">
    <source>
        <dbReference type="Proteomes" id="UP000307440"/>
    </source>
</evidence>
<organism evidence="2 3">
    <name type="scientific">Coprinopsis marcescibilis</name>
    <name type="common">Agaric fungus</name>
    <name type="synonym">Psathyrella marcescibilis</name>
    <dbReference type="NCBI Taxonomy" id="230819"/>
    <lineage>
        <taxon>Eukaryota</taxon>
        <taxon>Fungi</taxon>
        <taxon>Dikarya</taxon>
        <taxon>Basidiomycota</taxon>
        <taxon>Agaricomycotina</taxon>
        <taxon>Agaricomycetes</taxon>
        <taxon>Agaricomycetidae</taxon>
        <taxon>Agaricales</taxon>
        <taxon>Agaricineae</taxon>
        <taxon>Psathyrellaceae</taxon>
        <taxon>Coprinopsis</taxon>
    </lineage>
</organism>
<name>A0A5C3L579_COPMA</name>
<feature type="region of interest" description="Disordered" evidence="1">
    <location>
        <begin position="74"/>
        <end position="96"/>
    </location>
</feature>
<feature type="compositionally biased region" description="Polar residues" evidence="1">
    <location>
        <begin position="74"/>
        <end position="85"/>
    </location>
</feature>
<sequence length="312" mass="34639">MWKSKPNGTDAHCLWPRILLDAIRSQEPMLVHAGLSLHPNIRGFVASIRPEPWQRCRHTRVQWIASNRDATLHSKSSIGATSNAEAPTGPAEGPSTYVARHGCEALEPAVNIEPFPPESTTTMDLGQQICEFLTSFYLSQPDSTTHCGDEGGLKLEESDTKTIRFPLMDDSVWLDAWQKLMPDVRDIPERSEFEWERAPQDCVATIREQITVTVNSEYDDVISVERRSQGTSYSARETDQDQDVPKEDVMADCSSGDSGGGVSVTGAAGIYTSSRVGTHRHRPTPTSASNIEVTPRCGNLYHRYCKYLVQCI</sequence>
<feature type="region of interest" description="Disordered" evidence="1">
    <location>
        <begin position="227"/>
        <end position="260"/>
    </location>
</feature>
<dbReference type="EMBL" id="ML210160">
    <property type="protein sequence ID" value="TFK27900.1"/>
    <property type="molecule type" value="Genomic_DNA"/>
</dbReference>
<protein>
    <submittedName>
        <fullName evidence="2">Uncharacterized protein</fullName>
    </submittedName>
</protein>